<dbReference type="GO" id="GO:0006412">
    <property type="term" value="P:translation"/>
    <property type="evidence" value="ECO:0007669"/>
    <property type="project" value="UniProtKB-UniRule"/>
</dbReference>
<dbReference type="GO" id="GO:0019843">
    <property type="term" value="F:rRNA binding"/>
    <property type="evidence" value="ECO:0007669"/>
    <property type="project" value="UniProtKB-KW"/>
</dbReference>
<dbReference type="PROSITE" id="PS50889">
    <property type="entry name" value="S4"/>
    <property type="match status" value="1"/>
</dbReference>
<proteinExistence type="inferred from homology"/>
<reference evidence="9" key="1">
    <citation type="journal article" date="2014" name="Genome Biol. Evol.">
        <title>Pangenome evidence for extensive interdomain horizontal transfer affecting lineage core and shell genes in uncultured planktonic thaumarchaeota and euryarchaeota.</title>
        <authorList>
            <person name="Deschamps P."/>
            <person name="Zivanovic Y."/>
            <person name="Moreira D."/>
            <person name="Rodriguez-Valera F."/>
            <person name="Lopez-Garcia P."/>
        </authorList>
    </citation>
    <scope>NUCLEOTIDE SEQUENCE</scope>
</reference>
<keyword evidence="3 6" id="KW-0689">Ribosomal protein</keyword>
<keyword evidence="2 6" id="KW-0694">RNA-binding</keyword>
<evidence type="ECO:0000256" key="6">
    <source>
        <dbReference type="HAMAP-Rule" id="MF_00485"/>
    </source>
</evidence>
<evidence type="ECO:0000259" key="8">
    <source>
        <dbReference type="Pfam" id="PF08071"/>
    </source>
</evidence>
<dbReference type="AlphaFoldDB" id="A0A075HLC2"/>
<dbReference type="InterPro" id="IPR038237">
    <property type="entry name" value="Ribosomal_eS4_central_sf"/>
</dbReference>
<dbReference type="PANTHER" id="PTHR11581:SF0">
    <property type="entry name" value="SMALL RIBOSOMAL SUBUNIT PROTEIN ES4"/>
    <property type="match status" value="1"/>
</dbReference>
<gene>
    <name evidence="9" type="primary">RP-S4e</name>
    <name evidence="9" type="synonym">RPS4</name>
    <name evidence="6" type="synonym">rps4e</name>
</gene>
<dbReference type="Pfam" id="PF00900">
    <property type="entry name" value="Ribosomal_S4e"/>
    <property type="match status" value="1"/>
</dbReference>
<dbReference type="Pfam" id="PF08071">
    <property type="entry name" value="RS4NT"/>
    <property type="match status" value="1"/>
</dbReference>
<dbReference type="Gene3D" id="3.10.290.10">
    <property type="entry name" value="RNA-binding S4 domain"/>
    <property type="match status" value="1"/>
</dbReference>
<feature type="domain" description="Small ribosomal subunit protein eS4 N-terminal" evidence="8">
    <location>
        <begin position="6"/>
        <end position="39"/>
    </location>
</feature>
<evidence type="ECO:0000256" key="3">
    <source>
        <dbReference type="ARBA" id="ARBA00022980"/>
    </source>
</evidence>
<evidence type="ECO:0000313" key="9">
    <source>
        <dbReference type="EMBL" id="AIF17201.1"/>
    </source>
</evidence>
<dbReference type="CDD" id="cd00165">
    <property type="entry name" value="S4"/>
    <property type="match status" value="1"/>
</dbReference>
<sequence length="238" mass="26429">MGSIAGSKKLKRQMAPKYWGITRKNKRFVITVRPGAHAKSQSIPTAVLLRDTLKKVTTLREAKSVIYNGKINVDGITRKSLHHSIGLMDVITLDGTTDIYRLVPKDGKLLKPLQIDSSEKSKKLVKVTSKVTIKGGKTQLGFHDGRSLITDTDVNVNDSCLIQIPEQKILDVIKLEKNSQVIVIKGVNAGRIGYVDKIKDGTFGLSKRIDLVMDDRKIEIPVKLIMVIGKEKPVIQIR</sequence>
<dbReference type="HAMAP" id="MF_00485">
    <property type="entry name" value="Ribosomal_eS4"/>
    <property type="match status" value="1"/>
</dbReference>
<feature type="domain" description="Small ribosomal subunit protein eS4 central region" evidence="7">
    <location>
        <begin position="97"/>
        <end position="169"/>
    </location>
</feature>
<dbReference type="GO" id="GO:0003735">
    <property type="term" value="F:structural constituent of ribosome"/>
    <property type="evidence" value="ECO:0007669"/>
    <property type="project" value="InterPro"/>
</dbReference>
<dbReference type="InterPro" id="IPR036986">
    <property type="entry name" value="S4_RNA-bd_sf"/>
</dbReference>
<dbReference type="EMBL" id="KF901075">
    <property type="protein sequence ID" value="AIF17201.1"/>
    <property type="molecule type" value="Genomic_DNA"/>
</dbReference>
<organism evidence="9">
    <name type="scientific">uncultured marine thaumarchaeote KM3_76_D06</name>
    <dbReference type="NCBI Taxonomy" id="1456284"/>
    <lineage>
        <taxon>Archaea</taxon>
        <taxon>Nitrososphaerota</taxon>
        <taxon>environmental samples</taxon>
    </lineage>
</organism>
<name>A0A075HLC2_9ARCH</name>
<comment type="similarity">
    <text evidence="6">Belongs to the eukaryotic ribosomal protein eS4 family.</text>
</comment>
<evidence type="ECO:0000256" key="5">
    <source>
        <dbReference type="ARBA" id="ARBA00035272"/>
    </source>
</evidence>
<evidence type="ECO:0000256" key="1">
    <source>
        <dbReference type="ARBA" id="ARBA00022730"/>
    </source>
</evidence>
<dbReference type="InterPro" id="IPR013845">
    <property type="entry name" value="Ribosomal_eS4_central_region"/>
</dbReference>
<dbReference type="Gene3D" id="2.40.50.740">
    <property type="match status" value="1"/>
</dbReference>
<dbReference type="InterPro" id="IPR000876">
    <property type="entry name" value="Ribosomal_eS4"/>
</dbReference>
<evidence type="ECO:0000256" key="2">
    <source>
        <dbReference type="ARBA" id="ARBA00022884"/>
    </source>
</evidence>
<keyword evidence="1" id="KW-0699">rRNA-binding</keyword>
<dbReference type="GO" id="GO:0022627">
    <property type="term" value="C:cytosolic small ribosomal subunit"/>
    <property type="evidence" value="ECO:0007669"/>
    <property type="project" value="TreeGrafter"/>
</dbReference>
<evidence type="ECO:0000256" key="4">
    <source>
        <dbReference type="ARBA" id="ARBA00023274"/>
    </source>
</evidence>
<accession>A0A075HLC2</accession>
<protein>
    <recommendedName>
        <fullName evidence="5 6">Small ribosomal subunit protein eS4</fullName>
    </recommendedName>
</protein>
<dbReference type="PANTHER" id="PTHR11581">
    <property type="entry name" value="30S/40S RIBOSOMAL PROTEIN S4"/>
    <property type="match status" value="1"/>
</dbReference>
<evidence type="ECO:0000259" key="7">
    <source>
        <dbReference type="Pfam" id="PF00900"/>
    </source>
</evidence>
<dbReference type="InterPro" id="IPR013843">
    <property type="entry name" value="Ribosomal_eS4_N"/>
</dbReference>
<dbReference type="NCBIfam" id="NF003312">
    <property type="entry name" value="PRK04313.1"/>
    <property type="match status" value="1"/>
</dbReference>
<keyword evidence="4 6" id="KW-0687">Ribonucleoprotein</keyword>